<evidence type="ECO:0000313" key="1">
    <source>
        <dbReference type="EMBL" id="PWA60671.1"/>
    </source>
</evidence>
<name>A0A2U1MHC7_ARTAN</name>
<dbReference type="EMBL" id="PKPP01005294">
    <property type="protein sequence ID" value="PWA60671.1"/>
    <property type="molecule type" value="Genomic_DNA"/>
</dbReference>
<keyword evidence="2" id="KW-1185">Reference proteome</keyword>
<organism evidence="1 2">
    <name type="scientific">Artemisia annua</name>
    <name type="common">Sweet wormwood</name>
    <dbReference type="NCBI Taxonomy" id="35608"/>
    <lineage>
        <taxon>Eukaryota</taxon>
        <taxon>Viridiplantae</taxon>
        <taxon>Streptophyta</taxon>
        <taxon>Embryophyta</taxon>
        <taxon>Tracheophyta</taxon>
        <taxon>Spermatophyta</taxon>
        <taxon>Magnoliopsida</taxon>
        <taxon>eudicotyledons</taxon>
        <taxon>Gunneridae</taxon>
        <taxon>Pentapetalae</taxon>
        <taxon>asterids</taxon>
        <taxon>campanulids</taxon>
        <taxon>Asterales</taxon>
        <taxon>Asteraceae</taxon>
        <taxon>Asteroideae</taxon>
        <taxon>Anthemideae</taxon>
        <taxon>Artemisiinae</taxon>
        <taxon>Artemisia</taxon>
    </lineage>
</organism>
<protein>
    <submittedName>
        <fullName evidence="1">Uncharacterized protein</fullName>
    </submittedName>
</protein>
<proteinExistence type="predicted"/>
<sequence length="178" mass="19457">MYVTDHFPCLARLVTMLADLGQRGGILRLVGKLALLWGGIRGAMSLIGKLITFLRLSERPLFQRSPMAIPGLWLLSVGLAGVRQRFQGSLFVPIGLRTGIMASSVFLKEGGFLSVRQRFQGSLFVPIGLRTGIMASSFFLKGGFLIYQPTYPLWLSGGGDPFQPFSSTVSLAVLYYGH</sequence>
<dbReference type="Proteomes" id="UP000245207">
    <property type="component" value="Unassembled WGS sequence"/>
</dbReference>
<gene>
    <name evidence="1" type="ORF">CTI12_AA378560</name>
</gene>
<dbReference type="AlphaFoldDB" id="A0A2U1MHC7"/>
<reference evidence="1 2" key="1">
    <citation type="journal article" date="2018" name="Mol. Plant">
        <title>The genome of Artemisia annua provides insight into the evolution of Asteraceae family and artemisinin biosynthesis.</title>
        <authorList>
            <person name="Shen Q."/>
            <person name="Zhang L."/>
            <person name="Liao Z."/>
            <person name="Wang S."/>
            <person name="Yan T."/>
            <person name="Shi P."/>
            <person name="Liu M."/>
            <person name="Fu X."/>
            <person name="Pan Q."/>
            <person name="Wang Y."/>
            <person name="Lv Z."/>
            <person name="Lu X."/>
            <person name="Zhang F."/>
            <person name="Jiang W."/>
            <person name="Ma Y."/>
            <person name="Chen M."/>
            <person name="Hao X."/>
            <person name="Li L."/>
            <person name="Tang Y."/>
            <person name="Lv G."/>
            <person name="Zhou Y."/>
            <person name="Sun X."/>
            <person name="Brodelius P.E."/>
            <person name="Rose J.K.C."/>
            <person name="Tang K."/>
        </authorList>
    </citation>
    <scope>NUCLEOTIDE SEQUENCE [LARGE SCALE GENOMIC DNA]</scope>
    <source>
        <strain evidence="2">cv. Huhao1</strain>
        <tissue evidence="1">Leaf</tissue>
    </source>
</reference>
<dbReference type="STRING" id="35608.A0A2U1MHC7"/>
<accession>A0A2U1MHC7</accession>
<dbReference type="OrthoDB" id="1719834at2759"/>
<comment type="caution">
    <text evidence="1">The sequence shown here is derived from an EMBL/GenBank/DDBJ whole genome shotgun (WGS) entry which is preliminary data.</text>
</comment>
<evidence type="ECO:0000313" key="2">
    <source>
        <dbReference type="Proteomes" id="UP000245207"/>
    </source>
</evidence>